<name>A0A5J4TER3_9EUKA</name>
<sequence>EKGAEQLNAFLGPWKDVIFWIHPPIPKIGKSLIAWEKFKPKSIIIAPWRPGLIWFIQLLTDNSGLIILGENSLILNPEKDMMNGMDKLPLGQIATNNINQQSNKE</sequence>
<comment type="caution">
    <text evidence="1">The sequence shown here is derived from an EMBL/GenBank/DDBJ whole genome shotgun (WGS) entry which is preliminary data.</text>
</comment>
<protein>
    <submittedName>
        <fullName evidence="1">Uncharacterized protein</fullName>
    </submittedName>
</protein>
<evidence type="ECO:0000313" key="1">
    <source>
        <dbReference type="EMBL" id="KAA6356273.1"/>
    </source>
</evidence>
<dbReference type="OrthoDB" id="7477527at2759"/>
<gene>
    <name evidence="1" type="ORF">EZS28_048199</name>
</gene>
<reference evidence="1 2" key="1">
    <citation type="submission" date="2019-03" db="EMBL/GenBank/DDBJ databases">
        <title>Single cell metagenomics reveals metabolic interactions within the superorganism composed of flagellate Streblomastix strix and complex community of Bacteroidetes bacteria on its surface.</title>
        <authorList>
            <person name="Treitli S.C."/>
            <person name="Kolisko M."/>
            <person name="Husnik F."/>
            <person name="Keeling P."/>
            <person name="Hampl V."/>
        </authorList>
    </citation>
    <scope>NUCLEOTIDE SEQUENCE [LARGE SCALE GENOMIC DNA]</scope>
    <source>
        <strain evidence="1">ST1C</strain>
    </source>
</reference>
<accession>A0A5J4TER3</accession>
<dbReference type="Proteomes" id="UP000324800">
    <property type="component" value="Unassembled WGS sequence"/>
</dbReference>
<organism evidence="1 2">
    <name type="scientific">Streblomastix strix</name>
    <dbReference type="NCBI Taxonomy" id="222440"/>
    <lineage>
        <taxon>Eukaryota</taxon>
        <taxon>Metamonada</taxon>
        <taxon>Preaxostyla</taxon>
        <taxon>Oxymonadida</taxon>
        <taxon>Streblomastigidae</taxon>
        <taxon>Streblomastix</taxon>
    </lineage>
</organism>
<dbReference type="AlphaFoldDB" id="A0A5J4TER3"/>
<dbReference type="EMBL" id="SNRW01033258">
    <property type="protein sequence ID" value="KAA6356273.1"/>
    <property type="molecule type" value="Genomic_DNA"/>
</dbReference>
<proteinExistence type="predicted"/>
<evidence type="ECO:0000313" key="2">
    <source>
        <dbReference type="Proteomes" id="UP000324800"/>
    </source>
</evidence>
<feature type="non-terminal residue" evidence="1">
    <location>
        <position position="1"/>
    </location>
</feature>